<feature type="compositionally biased region" description="Basic residues" evidence="1">
    <location>
        <begin position="236"/>
        <end position="249"/>
    </location>
</feature>
<feature type="region of interest" description="Disordered" evidence="1">
    <location>
        <begin position="230"/>
        <end position="249"/>
    </location>
</feature>
<organism evidence="2">
    <name type="scientific">viral metagenome</name>
    <dbReference type="NCBI Taxonomy" id="1070528"/>
    <lineage>
        <taxon>unclassified sequences</taxon>
        <taxon>metagenomes</taxon>
        <taxon>organismal metagenomes</taxon>
    </lineage>
</organism>
<reference evidence="2" key="1">
    <citation type="journal article" date="2020" name="Nature">
        <title>Giant virus diversity and host interactions through global metagenomics.</title>
        <authorList>
            <person name="Schulz F."/>
            <person name="Roux S."/>
            <person name="Paez-Espino D."/>
            <person name="Jungbluth S."/>
            <person name="Walsh D.A."/>
            <person name="Denef V.J."/>
            <person name="McMahon K.D."/>
            <person name="Konstantinidis K.T."/>
            <person name="Eloe-Fadrosh E.A."/>
            <person name="Kyrpides N.C."/>
            <person name="Woyke T."/>
        </authorList>
    </citation>
    <scope>NUCLEOTIDE SEQUENCE</scope>
    <source>
        <strain evidence="2">GVMAG-S-1035124-57</strain>
    </source>
</reference>
<name>A0A6C0LZD7_9ZZZZ</name>
<dbReference type="AlphaFoldDB" id="A0A6C0LZD7"/>
<sequence>MYIMSKKRPRSPTSASSAIAAFNAAVELGMQPNDDGTKSPRSVFRGSHEILRDISLRTRDPNEDYDWVVNVFGFQSLSYKPGYVITLGIELVVASKPIAIFIDLPALGHDYKHNSDYMKSIMFYNTDVPTQMLCSFHELLMLHLDYANINNPIGQAFSKRLRESLKLQNPHFELLQALKRAQSEGKLIMRCTLGNLQRVLRAAKIEERHNPMRPHMPGIIKKKLGVSITLDGGKGKLNKSRKSRKHRRS</sequence>
<proteinExistence type="predicted"/>
<evidence type="ECO:0000313" key="2">
    <source>
        <dbReference type="EMBL" id="QHU36129.1"/>
    </source>
</evidence>
<dbReference type="EMBL" id="MN740632">
    <property type="protein sequence ID" value="QHU36129.1"/>
    <property type="molecule type" value="Genomic_DNA"/>
</dbReference>
<protein>
    <submittedName>
        <fullName evidence="2">Uncharacterized protein</fullName>
    </submittedName>
</protein>
<evidence type="ECO:0000256" key="1">
    <source>
        <dbReference type="SAM" id="MobiDB-lite"/>
    </source>
</evidence>
<accession>A0A6C0LZD7</accession>